<keyword evidence="2" id="KW-0732">Signal</keyword>
<feature type="chain" id="PRO_5047383206" evidence="2">
    <location>
        <begin position="18"/>
        <end position="145"/>
    </location>
</feature>
<evidence type="ECO:0000256" key="2">
    <source>
        <dbReference type="SAM" id="SignalP"/>
    </source>
</evidence>
<feature type="compositionally biased region" description="Basic and acidic residues" evidence="1">
    <location>
        <begin position="95"/>
        <end position="108"/>
    </location>
</feature>
<evidence type="ECO:0000313" key="4">
    <source>
        <dbReference type="Proteomes" id="UP001597090"/>
    </source>
</evidence>
<sequence>MKLKLLALACLATLAIAGCKPQPPAEPAAPAAAPAPAEVAAPAVADAPIEFSQKAFAGSFSGADTKLMLAADGSYQIAETHQGEKKGDGTWTAEENGKRVRLDPNSKSEEDRLYEIVGNDEIRLLGKDGQPAASGPSLKRDAAAK</sequence>
<feature type="signal peptide" evidence="2">
    <location>
        <begin position="1"/>
        <end position="17"/>
    </location>
</feature>
<proteinExistence type="predicted"/>
<gene>
    <name evidence="3" type="ORF">ACFQZQ_01465</name>
</gene>
<keyword evidence="4" id="KW-1185">Reference proteome</keyword>
<protein>
    <submittedName>
        <fullName evidence="3">Copper resistance protein NlpE N-terminal domain-containing protein</fullName>
    </submittedName>
</protein>
<comment type="caution">
    <text evidence="3">The sequence shown here is derived from an EMBL/GenBank/DDBJ whole genome shotgun (WGS) entry which is preliminary data.</text>
</comment>
<dbReference type="Proteomes" id="UP001597090">
    <property type="component" value="Unassembled WGS sequence"/>
</dbReference>
<evidence type="ECO:0000313" key="3">
    <source>
        <dbReference type="EMBL" id="MFD0737959.1"/>
    </source>
</evidence>
<reference evidence="4" key="1">
    <citation type="journal article" date="2019" name="Int. J. Syst. Evol. Microbiol.">
        <title>The Global Catalogue of Microorganisms (GCM) 10K type strain sequencing project: providing services to taxonomists for standard genome sequencing and annotation.</title>
        <authorList>
            <consortium name="The Broad Institute Genomics Platform"/>
            <consortium name="The Broad Institute Genome Sequencing Center for Infectious Disease"/>
            <person name="Wu L."/>
            <person name="Ma J."/>
        </authorList>
    </citation>
    <scope>NUCLEOTIDE SEQUENCE [LARGE SCALE GENOMIC DNA]</scope>
    <source>
        <strain evidence="4">CCUG 55491</strain>
    </source>
</reference>
<dbReference type="InterPro" id="IPR007298">
    <property type="entry name" value="Cu-R_lipoprotein_NlpE"/>
</dbReference>
<dbReference type="RefSeq" id="WP_386810913.1">
    <property type="nucleotide sequence ID" value="NZ_JBHTIH010000002.1"/>
</dbReference>
<feature type="region of interest" description="Disordered" evidence="1">
    <location>
        <begin position="124"/>
        <end position="145"/>
    </location>
</feature>
<dbReference type="Pfam" id="PF04170">
    <property type="entry name" value="NlpE"/>
    <property type="match status" value="1"/>
</dbReference>
<dbReference type="Gene3D" id="2.40.128.640">
    <property type="match status" value="1"/>
</dbReference>
<evidence type="ECO:0000256" key="1">
    <source>
        <dbReference type="SAM" id="MobiDB-lite"/>
    </source>
</evidence>
<name>A0ABW2YKG4_9GAMM</name>
<accession>A0ABW2YKG4</accession>
<feature type="region of interest" description="Disordered" evidence="1">
    <location>
        <begin position="80"/>
        <end position="108"/>
    </location>
</feature>
<dbReference type="EMBL" id="JBHTIH010000002">
    <property type="protein sequence ID" value="MFD0737959.1"/>
    <property type="molecule type" value="Genomic_DNA"/>
</dbReference>
<organism evidence="3 4">
    <name type="scientific">Lysobacter koreensis</name>
    <dbReference type="NCBI Taxonomy" id="266122"/>
    <lineage>
        <taxon>Bacteria</taxon>
        <taxon>Pseudomonadati</taxon>
        <taxon>Pseudomonadota</taxon>
        <taxon>Gammaproteobacteria</taxon>
        <taxon>Lysobacterales</taxon>
        <taxon>Lysobacteraceae</taxon>
        <taxon>Lysobacter</taxon>
    </lineage>
</organism>
<dbReference type="PROSITE" id="PS51257">
    <property type="entry name" value="PROKAR_LIPOPROTEIN"/>
    <property type="match status" value="1"/>
</dbReference>